<gene>
    <name evidence="1" type="ORF">JZ751_002357</name>
</gene>
<evidence type="ECO:0000313" key="1">
    <source>
        <dbReference type="EMBL" id="KAG9348619.1"/>
    </source>
</evidence>
<evidence type="ECO:0000313" key="2">
    <source>
        <dbReference type="Proteomes" id="UP000824540"/>
    </source>
</evidence>
<dbReference type="EMBL" id="JAFBMS010000011">
    <property type="protein sequence ID" value="KAG9348619.1"/>
    <property type="molecule type" value="Genomic_DNA"/>
</dbReference>
<keyword evidence="2" id="KW-1185">Reference proteome</keyword>
<reference evidence="1" key="1">
    <citation type="thesis" date="2021" institute="BYU ScholarsArchive" country="Provo, UT, USA">
        <title>Applications of and Algorithms for Genome Assembly and Genomic Analyses with an Emphasis on Marine Teleosts.</title>
        <authorList>
            <person name="Pickett B.D."/>
        </authorList>
    </citation>
    <scope>NUCLEOTIDE SEQUENCE</scope>
    <source>
        <strain evidence="1">HI-2016</strain>
    </source>
</reference>
<comment type="caution">
    <text evidence="1">The sequence shown here is derived from an EMBL/GenBank/DDBJ whole genome shotgun (WGS) entry which is preliminary data.</text>
</comment>
<sequence length="95" mass="10015">MPQPPHFDEKKIMIIVIVGCNVVKAGKLPSGADGASMNYGSYMEDKHAPPPNMTTSERRVIVPAACGQPMIAVTSSCHLCPASSLLVTVVAGDMF</sequence>
<accession>A0A8T2P8N8</accession>
<dbReference type="OrthoDB" id="10470961at2759"/>
<organism evidence="1 2">
    <name type="scientific">Albula glossodonta</name>
    <name type="common">roundjaw bonefish</name>
    <dbReference type="NCBI Taxonomy" id="121402"/>
    <lineage>
        <taxon>Eukaryota</taxon>
        <taxon>Metazoa</taxon>
        <taxon>Chordata</taxon>
        <taxon>Craniata</taxon>
        <taxon>Vertebrata</taxon>
        <taxon>Euteleostomi</taxon>
        <taxon>Actinopterygii</taxon>
        <taxon>Neopterygii</taxon>
        <taxon>Teleostei</taxon>
        <taxon>Albuliformes</taxon>
        <taxon>Albulidae</taxon>
        <taxon>Albula</taxon>
    </lineage>
</organism>
<protein>
    <submittedName>
        <fullName evidence="1">Uncharacterized protein</fullName>
    </submittedName>
</protein>
<dbReference type="Proteomes" id="UP000824540">
    <property type="component" value="Unassembled WGS sequence"/>
</dbReference>
<dbReference type="AlphaFoldDB" id="A0A8T2P8N8"/>
<proteinExistence type="predicted"/>
<name>A0A8T2P8N8_9TELE</name>